<dbReference type="Proteomes" id="UP000467841">
    <property type="component" value="Unassembled WGS sequence"/>
</dbReference>
<dbReference type="InterPro" id="IPR001810">
    <property type="entry name" value="F-box_dom"/>
</dbReference>
<evidence type="ECO:0000259" key="1">
    <source>
        <dbReference type="PROSITE" id="PS50181"/>
    </source>
</evidence>
<dbReference type="Pfam" id="PF00646">
    <property type="entry name" value="F-box"/>
    <property type="match status" value="1"/>
</dbReference>
<sequence length="374" mass="43267">MNSIPEDLFFEIFSRLPSKSIARFRCVSKLWESMLHRPYFTEFFLTRSSARPRLLFAFRRVSEKRVDYLRFVSLPQPHNPYETLSSTVVAADLHMTFPMPGYIDGYASGLVLITNDQDHVICNPNTGQYSILPKVIEQYMCSVSFLGFDPIDKQFKVLLANEGEFRILTLGTGEVSWRKVQCSLPYCTSCSEWICINGVVYCLVKKLDETLEIFCFDVRSEKSKIIDVENFYFCRSRLVNYKGKLGVIHRYRDKNILELHTCVLEDVEKHEWSKHVYTFPHDCEIAHHLDDCYRDVSVVGVTATGEIVLSPGYTYHKDSPKSYMFYFNPESKSLQKVQIPGSDGFSGRDFDVFVDHVEDLNLNDAKILKSSIFE</sequence>
<name>A0A6D2IYN6_9BRAS</name>
<dbReference type="OrthoDB" id="1597184at2759"/>
<keyword evidence="3" id="KW-1185">Reference proteome</keyword>
<dbReference type="PANTHER" id="PTHR31111">
    <property type="entry name" value="BNAA05G37150D PROTEIN-RELATED"/>
    <property type="match status" value="1"/>
</dbReference>
<dbReference type="EMBL" id="CACVBM020001127">
    <property type="protein sequence ID" value="CAA7032760.1"/>
    <property type="molecule type" value="Genomic_DNA"/>
</dbReference>
<evidence type="ECO:0000313" key="3">
    <source>
        <dbReference type="Proteomes" id="UP000467841"/>
    </source>
</evidence>
<proteinExistence type="predicted"/>
<dbReference type="AlphaFoldDB" id="A0A6D2IYN6"/>
<accession>A0A6D2IYN6</accession>
<dbReference type="SUPFAM" id="SSF81383">
    <property type="entry name" value="F-box domain"/>
    <property type="match status" value="1"/>
</dbReference>
<dbReference type="NCBIfam" id="TIGR01640">
    <property type="entry name" value="F_box_assoc_1"/>
    <property type="match status" value="1"/>
</dbReference>
<gene>
    <name evidence="2" type="ORF">MERR_LOCUS19995</name>
</gene>
<dbReference type="PANTHER" id="PTHR31111:SF130">
    <property type="entry name" value="F-BOX ASSOCIATED UBIQUITINATION EFFECTOR FAMILY PROTEIN"/>
    <property type="match status" value="1"/>
</dbReference>
<evidence type="ECO:0000313" key="2">
    <source>
        <dbReference type="EMBL" id="CAA7032760.1"/>
    </source>
</evidence>
<dbReference type="SMART" id="SM00256">
    <property type="entry name" value="FBOX"/>
    <property type="match status" value="1"/>
</dbReference>
<dbReference type="InterPro" id="IPR013187">
    <property type="entry name" value="F-box-assoc_dom_typ3"/>
</dbReference>
<dbReference type="Pfam" id="PF08268">
    <property type="entry name" value="FBA_3"/>
    <property type="match status" value="1"/>
</dbReference>
<dbReference type="InterPro" id="IPR017451">
    <property type="entry name" value="F-box-assoc_interact_dom"/>
</dbReference>
<dbReference type="Gene3D" id="1.20.1280.50">
    <property type="match status" value="1"/>
</dbReference>
<protein>
    <recommendedName>
        <fullName evidence="1">F-box domain-containing protein</fullName>
    </recommendedName>
</protein>
<dbReference type="InterPro" id="IPR036047">
    <property type="entry name" value="F-box-like_dom_sf"/>
</dbReference>
<comment type="caution">
    <text evidence="2">The sequence shown here is derived from an EMBL/GenBank/DDBJ whole genome shotgun (WGS) entry which is preliminary data.</text>
</comment>
<reference evidence="2" key="1">
    <citation type="submission" date="2020-01" db="EMBL/GenBank/DDBJ databases">
        <authorList>
            <person name="Mishra B."/>
        </authorList>
    </citation>
    <scope>NUCLEOTIDE SEQUENCE [LARGE SCALE GENOMIC DNA]</scope>
</reference>
<dbReference type="CDD" id="cd22157">
    <property type="entry name" value="F-box_AtFBW1-like"/>
    <property type="match status" value="1"/>
</dbReference>
<organism evidence="2 3">
    <name type="scientific">Microthlaspi erraticum</name>
    <dbReference type="NCBI Taxonomy" id="1685480"/>
    <lineage>
        <taxon>Eukaryota</taxon>
        <taxon>Viridiplantae</taxon>
        <taxon>Streptophyta</taxon>
        <taxon>Embryophyta</taxon>
        <taxon>Tracheophyta</taxon>
        <taxon>Spermatophyta</taxon>
        <taxon>Magnoliopsida</taxon>
        <taxon>eudicotyledons</taxon>
        <taxon>Gunneridae</taxon>
        <taxon>Pentapetalae</taxon>
        <taxon>rosids</taxon>
        <taxon>malvids</taxon>
        <taxon>Brassicales</taxon>
        <taxon>Brassicaceae</taxon>
        <taxon>Coluteocarpeae</taxon>
        <taxon>Microthlaspi</taxon>
    </lineage>
</organism>
<feature type="domain" description="F-box" evidence="1">
    <location>
        <begin position="1"/>
        <end position="47"/>
    </location>
</feature>
<dbReference type="PROSITE" id="PS50181">
    <property type="entry name" value="FBOX"/>
    <property type="match status" value="1"/>
</dbReference>